<reference evidence="2" key="1">
    <citation type="submission" date="2021-01" db="EMBL/GenBank/DDBJ databases">
        <authorList>
            <person name="Corre E."/>
            <person name="Pelletier E."/>
            <person name="Niang G."/>
            <person name="Scheremetjew M."/>
            <person name="Finn R."/>
            <person name="Kale V."/>
            <person name="Holt S."/>
            <person name="Cochrane G."/>
            <person name="Meng A."/>
            <person name="Brown T."/>
            <person name="Cohen L."/>
        </authorList>
    </citation>
    <scope>NUCLEOTIDE SEQUENCE</scope>
    <source>
        <strain evidence="2">RCC1537</strain>
    </source>
</reference>
<evidence type="ECO:0000313" key="1">
    <source>
        <dbReference type="EMBL" id="CAD8275697.1"/>
    </source>
</evidence>
<dbReference type="OMA" id="HEEEWDI"/>
<dbReference type="Proteomes" id="UP000751190">
    <property type="component" value="Unassembled WGS sequence"/>
</dbReference>
<dbReference type="EMBL" id="JAGTXO010000048">
    <property type="protein sequence ID" value="KAG8458700.1"/>
    <property type="molecule type" value="Genomic_DNA"/>
</dbReference>
<dbReference type="EMBL" id="HBEB01015637">
    <property type="protein sequence ID" value="CAD8275697.1"/>
    <property type="molecule type" value="Transcribed_RNA"/>
</dbReference>
<protein>
    <submittedName>
        <fullName evidence="2">Uncharacterized protein</fullName>
    </submittedName>
</protein>
<reference evidence="3" key="2">
    <citation type="submission" date="2021-05" db="EMBL/GenBank/DDBJ databases">
        <title>The genome of the haptophyte Pavlova lutheri (Diacronema luteri, Pavlovales) - a model for lipid biosynthesis in eukaryotic algae.</title>
        <authorList>
            <person name="Hulatt C.J."/>
            <person name="Posewitz M.C."/>
        </authorList>
    </citation>
    <scope>NUCLEOTIDE SEQUENCE</scope>
    <source>
        <strain evidence="3">NIVA-4/92</strain>
    </source>
</reference>
<evidence type="ECO:0000313" key="3">
    <source>
        <dbReference type="EMBL" id="KAG8458700.1"/>
    </source>
</evidence>
<proteinExistence type="predicted"/>
<keyword evidence="4" id="KW-1185">Reference proteome</keyword>
<accession>A0A6T6BAZ7</accession>
<name>A0A6T6BAZ7_DIALT</name>
<dbReference type="PANTHER" id="PTHR34123:SF1">
    <property type="entry name" value="OS04G0578200 PROTEIN"/>
    <property type="match status" value="1"/>
</dbReference>
<gene>
    <name evidence="3" type="ORF">KFE25_012898</name>
    <name evidence="1" type="ORF">PLUT1463_LOCUS10013</name>
    <name evidence="2" type="ORF">PLUT1463_LOCUS10014</name>
</gene>
<dbReference type="AlphaFoldDB" id="A0A6T6BAZ7"/>
<dbReference type="EMBL" id="HBEB01015638">
    <property type="protein sequence ID" value="CAD8275698.1"/>
    <property type="molecule type" value="Transcribed_RNA"/>
</dbReference>
<organism evidence="2">
    <name type="scientific">Diacronema lutheri</name>
    <name type="common">Unicellular marine alga</name>
    <name type="synonym">Monochrysis lutheri</name>
    <dbReference type="NCBI Taxonomy" id="2081491"/>
    <lineage>
        <taxon>Eukaryota</taxon>
        <taxon>Haptista</taxon>
        <taxon>Haptophyta</taxon>
        <taxon>Pavlovophyceae</taxon>
        <taxon>Pavlovales</taxon>
        <taxon>Pavlovaceae</taxon>
        <taxon>Diacronema</taxon>
    </lineage>
</organism>
<sequence length="247" mass="26502">MRVSRRCTSPGGATGVVAMAGRDDDAPKYQNPLLALLGRLLPGEGEVGPASGADVGPLPAALADIKWDAPKAPEPDLAKNARRLESAITRAEWFVTGAIEPALFSEAFVFKDPDVTLRGVRAYATGVHRLFDQRTSRAEVARVTTREPSTVEVAWRLSGGVTIGPLALSLKPYIVYTDLVVDERGLVVYQEDRFSIPSYDILLSAVAPALRPFLAPEAPPIGELRAQLARGPGPGRAELLVEADRRD</sequence>
<dbReference type="OrthoDB" id="348976at2759"/>
<dbReference type="PANTHER" id="PTHR34123">
    <property type="entry name" value="OS04G0578200 PROTEIN"/>
    <property type="match status" value="1"/>
</dbReference>
<evidence type="ECO:0000313" key="4">
    <source>
        <dbReference type="Proteomes" id="UP000751190"/>
    </source>
</evidence>
<evidence type="ECO:0000313" key="2">
    <source>
        <dbReference type="EMBL" id="CAD8275698.1"/>
    </source>
</evidence>